<keyword evidence="1" id="KW-0732">Signal</keyword>
<feature type="chain" id="PRO_5040833258" description="Cupin type-1 domain-containing protein" evidence="1">
    <location>
        <begin position="18"/>
        <end position="190"/>
    </location>
</feature>
<dbReference type="Proteomes" id="UP001146351">
    <property type="component" value="Unassembled WGS sequence"/>
</dbReference>
<comment type="caution">
    <text evidence="2">The sequence shown here is derived from an EMBL/GenBank/DDBJ whole genome shotgun (WGS) entry which is preliminary data.</text>
</comment>
<protein>
    <recommendedName>
        <fullName evidence="4">Cupin type-1 domain-containing protein</fullName>
    </recommendedName>
</protein>
<keyword evidence="3" id="KW-1185">Reference proteome</keyword>
<proteinExistence type="predicted"/>
<reference evidence="2" key="1">
    <citation type="submission" date="2022-11" db="EMBL/GenBank/DDBJ databases">
        <authorList>
            <person name="Petersen C."/>
        </authorList>
    </citation>
    <scope>NUCLEOTIDE SEQUENCE</scope>
    <source>
        <strain evidence="2">IBT 21917</strain>
    </source>
</reference>
<evidence type="ECO:0000313" key="3">
    <source>
        <dbReference type="Proteomes" id="UP001146351"/>
    </source>
</evidence>
<name>A0A9W9LVP8_9EURO</name>
<dbReference type="OrthoDB" id="3223416at2759"/>
<dbReference type="EMBL" id="JAPQKO010000002">
    <property type="protein sequence ID" value="KAJ5179801.1"/>
    <property type="molecule type" value="Genomic_DNA"/>
</dbReference>
<evidence type="ECO:0000256" key="1">
    <source>
        <dbReference type="SAM" id="SignalP"/>
    </source>
</evidence>
<feature type="signal peptide" evidence="1">
    <location>
        <begin position="1"/>
        <end position="17"/>
    </location>
</feature>
<sequence length="190" mass="19802">MHVPALLFPLLASLALARQSQSQLSNNPSANTSNPDLGKNLNITVIGARNNRSTLECWAVEPGWESSTQKGEVGSSHVNLGQIGGSAGNASYSVLPAHFDGGRHNAPAAQYVIILQGMAHVTLPDSDAEAFVPSGRALLALDTPDVSALGHITRYPAERTVALQIPLGAGGVPKHRVLHQGGCSKAEHVV</sequence>
<gene>
    <name evidence="2" type="ORF">N7492_003011</name>
</gene>
<evidence type="ECO:0008006" key="4">
    <source>
        <dbReference type="Google" id="ProtNLM"/>
    </source>
</evidence>
<accession>A0A9W9LVP8</accession>
<reference evidence="2" key="2">
    <citation type="journal article" date="2023" name="IMA Fungus">
        <title>Comparative genomic study of the Penicillium genus elucidates a diverse pangenome and 15 lateral gene transfer events.</title>
        <authorList>
            <person name="Petersen C."/>
            <person name="Sorensen T."/>
            <person name="Nielsen M.R."/>
            <person name="Sondergaard T.E."/>
            <person name="Sorensen J.L."/>
            <person name="Fitzpatrick D.A."/>
            <person name="Frisvad J.C."/>
            <person name="Nielsen K.L."/>
        </authorList>
    </citation>
    <scope>NUCLEOTIDE SEQUENCE</scope>
    <source>
        <strain evidence="2">IBT 21917</strain>
    </source>
</reference>
<dbReference type="AlphaFoldDB" id="A0A9W9LVP8"/>
<evidence type="ECO:0000313" key="2">
    <source>
        <dbReference type="EMBL" id="KAJ5179801.1"/>
    </source>
</evidence>
<organism evidence="2 3">
    <name type="scientific">Penicillium capsulatum</name>
    <dbReference type="NCBI Taxonomy" id="69766"/>
    <lineage>
        <taxon>Eukaryota</taxon>
        <taxon>Fungi</taxon>
        <taxon>Dikarya</taxon>
        <taxon>Ascomycota</taxon>
        <taxon>Pezizomycotina</taxon>
        <taxon>Eurotiomycetes</taxon>
        <taxon>Eurotiomycetidae</taxon>
        <taxon>Eurotiales</taxon>
        <taxon>Aspergillaceae</taxon>
        <taxon>Penicillium</taxon>
    </lineage>
</organism>